<dbReference type="Proteomes" id="UP001152130">
    <property type="component" value="Unassembled WGS sequence"/>
</dbReference>
<comment type="caution">
    <text evidence="1">The sequence shown here is derived from an EMBL/GenBank/DDBJ whole genome shotgun (WGS) entry which is preliminary data.</text>
</comment>
<organism evidence="1 2">
    <name type="scientific">Fusarium irregulare</name>
    <dbReference type="NCBI Taxonomy" id="2494466"/>
    <lineage>
        <taxon>Eukaryota</taxon>
        <taxon>Fungi</taxon>
        <taxon>Dikarya</taxon>
        <taxon>Ascomycota</taxon>
        <taxon>Pezizomycotina</taxon>
        <taxon>Sordariomycetes</taxon>
        <taxon>Hypocreomycetidae</taxon>
        <taxon>Hypocreales</taxon>
        <taxon>Nectriaceae</taxon>
        <taxon>Fusarium</taxon>
        <taxon>Fusarium incarnatum-equiseti species complex</taxon>
    </lineage>
</organism>
<evidence type="ECO:0008006" key="3">
    <source>
        <dbReference type="Google" id="ProtNLM"/>
    </source>
</evidence>
<evidence type="ECO:0000313" key="1">
    <source>
        <dbReference type="EMBL" id="KAJ4016363.1"/>
    </source>
</evidence>
<accession>A0A9W8PSJ7</accession>
<gene>
    <name evidence="1" type="ORF">NW766_004557</name>
</gene>
<dbReference type="InterPro" id="IPR011333">
    <property type="entry name" value="SKP1/BTB/POZ_sf"/>
</dbReference>
<dbReference type="Gene3D" id="3.30.710.10">
    <property type="entry name" value="Potassium Channel Kv1.1, Chain A"/>
    <property type="match status" value="1"/>
</dbReference>
<dbReference type="OrthoDB" id="5326346at2759"/>
<evidence type="ECO:0000313" key="2">
    <source>
        <dbReference type="Proteomes" id="UP001152130"/>
    </source>
</evidence>
<keyword evidence="2" id="KW-1185">Reference proteome</keyword>
<protein>
    <recommendedName>
        <fullName evidence="3">BTB domain-containing protein</fullName>
    </recommendedName>
</protein>
<dbReference type="EMBL" id="JAPDHF010000006">
    <property type="protein sequence ID" value="KAJ4016363.1"/>
    <property type="molecule type" value="Genomic_DNA"/>
</dbReference>
<reference evidence="1" key="1">
    <citation type="submission" date="2022-10" db="EMBL/GenBank/DDBJ databases">
        <title>Fusarium specimens isolated from Avocado Roots.</title>
        <authorList>
            <person name="Stajich J."/>
            <person name="Roper C."/>
            <person name="Heimlech-Rivalta G."/>
        </authorList>
    </citation>
    <scope>NUCLEOTIDE SEQUENCE</scope>
    <source>
        <strain evidence="1">CF00143</strain>
    </source>
</reference>
<name>A0A9W8PSJ7_9HYPO</name>
<dbReference type="AlphaFoldDB" id="A0A9W8PSJ7"/>
<sequence length="246" mass="27625">MASIMYEIDPGGDLNLVLKDPNTQRIVPTLCKEAEDDSDDPFNNPPLVGRYEIFNEADEDGYNPEEAGVSGPGSTEVTDITEVRMRVSSRHLILASRTFRKMLEGDWSDSSSKAIESGRRQIYTSGWDAAALAIVMDAIHGRHRDIPKSVNLGLMTRIATIVDYYELHESLQLIRDVWMTALRNACVVTTHYCKSTFLWLYLAWVFSEKDIIPPIIKMLLQQSNGFPEIDSFDLPVGGIMGPLNQQ</sequence>
<proteinExistence type="predicted"/>